<organism evidence="1 2">
    <name type="scientific">Georgenia yuyongxinii</name>
    <dbReference type="NCBI Taxonomy" id="2589797"/>
    <lineage>
        <taxon>Bacteria</taxon>
        <taxon>Bacillati</taxon>
        <taxon>Actinomycetota</taxon>
        <taxon>Actinomycetes</taxon>
        <taxon>Micrococcales</taxon>
        <taxon>Bogoriellaceae</taxon>
        <taxon>Georgenia</taxon>
    </lineage>
</organism>
<proteinExistence type="predicted"/>
<evidence type="ECO:0000313" key="2">
    <source>
        <dbReference type="Proteomes" id="UP000314616"/>
    </source>
</evidence>
<dbReference type="RefSeq" id="WP_139927358.1">
    <property type="nucleotide sequence ID" value="NZ_CP040915.1"/>
</dbReference>
<reference evidence="1 2" key="1">
    <citation type="submission" date="2019-05" db="EMBL/GenBank/DDBJ databases">
        <title>Georgenia *** sp. nov., and Georgenia *** sp. nov., isolated from the intestinal contents of plateau pika (Ochotona curzoniae) in the Qinghai-Tibet plateau of China.</title>
        <authorList>
            <person name="Tian Z."/>
        </authorList>
    </citation>
    <scope>NUCLEOTIDE SEQUENCE [LARGE SCALE GENOMIC DNA]</scope>
    <source>
        <strain evidence="1 2">Z443</strain>
    </source>
</reference>
<dbReference type="KEGG" id="gyu:FE374_04060"/>
<dbReference type="OrthoDB" id="6812310at2"/>
<dbReference type="Proteomes" id="UP000314616">
    <property type="component" value="Chromosome"/>
</dbReference>
<gene>
    <name evidence="1" type="ORF">FE374_04060</name>
</gene>
<dbReference type="InterPro" id="IPR011009">
    <property type="entry name" value="Kinase-like_dom_sf"/>
</dbReference>
<sequence>MELTSLLDGGRVIEVGATGPEVGRVLSAAGARYLGLVPTRRLVDVRKAAGELGQRFHPLQSGEVVMHSSTDMLVLRAGYSRLLWWLRDLRGVRYVAVEHEPGFGLERRAAEALGRLGGRTRPVGRCTCAGRRFDVIEVLAPQQPRVRHYLSPVWGVAGLGRRLEERGLSHVVLRWFEDLPHLDPGEDLDLLVADADLAAVHDLLAEEPGTIPVDVYSETGRPGADFRGVAYYPPALARLLLDRAERRPGGWCVPAPREHFLSLAHHAVYHKGERSGLTSALFPDRYPDPEHDYESVLEALAQNVGADVALNLEAVDEHLHEHGWRPPPDALRRLSAANEWARRRFRRAEGGPPEPPEPAVFLVRERTVDVLAIAEVIGALAVYGFEPLRVVELDPAARGRCAEQLRGGNWDRGPFPRSGGRPAVAVVALHYAPQPTAPWVRERYPHLSNADVLKAKLRVRDLVAARVPEESGFNPMHSSDNEAEAWEYVEVVLPAEVATLRAEVERRRAEFRTDVPVVRELSRGRRAKVEVVRHDQGVAVRKTFAPSARSHLARELAGLEELAPHTDVPEVLATGANWLLTPFYENRLRLGDRPGGRLVPLRVAREMVAMLRRIHALGIDLVDVKPQNFLRERRGLRLVDLEFLHRYDGAAPPFERMYGFVGVPEGFAGDVPLADELTYEARWLPYTGLTLDQLLHAPRWAQHGYRMVFRARRVLTGSWTPLRRVGGPVRRRLRATLRRSRRALRRRGLIAVAER</sequence>
<dbReference type="SUPFAM" id="SSF56112">
    <property type="entry name" value="Protein kinase-like (PK-like)"/>
    <property type="match status" value="1"/>
</dbReference>
<dbReference type="EMBL" id="CP040915">
    <property type="protein sequence ID" value="QDC23916.1"/>
    <property type="molecule type" value="Genomic_DNA"/>
</dbReference>
<evidence type="ECO:0008006" key="3">
    <source>
        <dbReference type="Google" id="ProtNLM"/>
    </source>
</evidence>
<evidence type="ECO:0000313" key="1">
    <source>
        <dbReference type="EMBL" id="QDC23916.1"/>
    </source>
</evidence>
<dbReference type="AlphaFoldDB" id="A0A5B8C7L7"/>
<protein>
    <recommendedName>
        <fullName evidence="3">Protein kinase domain-containing protein</fullName>
    </recommendedName>
</protein>
<accession>A0A5B8C7L7</accession>
<name>A0A5B8C7L7_9MICO</name>